<dbReference type="AlphaFoldDB" id="A0A285KXW7"/>
<dbReference type="RefSeq" id="WP_218855238.1">
    <property type="nucleotide sequence ID" value="NZ_OBDY01000062.1"/>
</dbReference>
<proteinExistence type="predicted"/>
<dbReference type="PANTHER" id="PTHR30146:SF138">
    <property type="entry name" value="TRANSCRIPTIONAL REGULATORY PROTEIN"/>
    <property type="match status" value="1"/>
</dbReference>
<feature type="domain" description="HTH lacI-type" evidence="4">
    <location>
        <begin position="6"/>
        <end position="60"/>
    </location>
</feature>
<dbReference type="Pfam" id="PF00356">
    <property type="entry name" value="LacI"/>
    <property type="match status" value="1"/>
</dbReference>
<name>A0A285KXW7_9ACTN</name>
<dbReference type="InterPro" id="IPR010982">
    <property type="entry name" value="Lambda_DNA-bd_dom_sf"/>
</dbReference>
<dbReference type="Gene3D" id="1.10.260.40">
    <property type="entry name" value="lambda repressor-like DNA-binding domains"/>
    <property type="match status" value="1"/>
</dbReference>
<dbReference type="SUPFAM" id="SSF47413">
    <property type="entry name" value="lambda repressor-like DNA-binding domains"/>
    <property type="match status" value="1"/>
</dbReference>
<keyword evidence="6" id="KW-1185">Reference proteome</keyword>
<feature type="non-terminal residue" evidence="5">
    <location>
        <position position="75"/>
    </location>
</feature>
<sequence length="75" mass="8046">MAERAPTIYDVARAAGVAASTVSRAFARPGRVNFETAERIRRVAAELGYRMSPLVRELPSGRTQMIGLGVADIGN</sequence>
<dbReference type="InterPro" id="IPR000843">
    <property type="entry name" value="HTH_LacI"/>
</dbReference>
<evidence type="ECO:0000256" key="1">
    <source>
        <dbReference type="ARBA" id="ARBA00023015"/>
    </source>
</evidence>
<dbReference type="PROSITE" id="PS50932">
    <property type="entry name" value="HTH_LACI_2"/>
    <property type="match status" value="1"/>
</dbReference>
<evidence type="ECO:0000256" key="3">
    <source>
        <dbReference type="ARBA" id="ARBA00023163"/>
    </source>
</evidence>
<dbReference type="PANTHER" id="PTHR30146">
    <property type="entry name" value="LACI-RELATED TRANSCRIPTIONAL REPRESSOR"/>
    <property type="match status" value="1"/>
</dbReference>
<evidence type="ECO:0000259" key="4">
    <source>
        <dbReference type="PROSITE" id="PS50932"/>
    </source>
</evidence>
<reference evidence="5 6" key="1">
    <citation type="submission" date="2017-09" db="EMBL/GenBank/DDBJ databases">
        <authorList>
            <person name="Ehlers B."/>
            <person name="Leendertz F.H."/>
        </authorList>
    </citation>
    <scope>NUCLEOTIDE SEQUENCE [LARGE SCALE GENOMIC DNA]</scope>
    <source>
        <strain evidence="5 6">CGMCC 4.6857</strain>
    </source>
</reference>
<evidence type="ECO:0000313" key="5">
    <source>
        <dbReference type="EMBL" id="SNY76041.1"/>
    </source>
</evidence>
<accession>A0A285KXW7</accession>
<evidence type="ECO:0000256" key="2">
    <source>
        <dbReference type="ARBA" id="ARBA00023125"/>
    </source>
</evidence>
<organism evidence="5 6">
    <name type="scientific">Paractinoplanes atraurantiacus</name>
    <dbReference type="NCBI Taxonomy" id="1036182"/>
    <lineage>
        <taxon>Bacteria</taxon>
        <taxon>Bacillati</taxon>
        <taxon>Actinomycetota</taxon>
        <taxon>Actinomycetes</taxon>
        <taxon>Micromonosporales</taxon>
        <taxon>Micromonosporaceae</taxon>
        <taxon>Paractinoplanes</taxon>
    </lineage>
</organism>
<gene>
    <name evidence="5" type="ORF">SAMN05421748_16214</name>
</gene>
<dbReference type="EMBL" id="OBDY01000062">
    <property type="protein sequence ID" value="SNY76041.1"/>
    <property type="molecule type" value="Genomic_DNA"/>
</dbReference>
<dbReference type="GO" id="GO:0003700">
    <property type="term" value="F:DNA-binding transcription factor activity"/>
    <property type="evidence" value="ECO:0007669"/>
    <property type="project" value="TreeGrafter"/>
</dbReference>
<protein>
    <submittedName>
        <fullName evidence="5">LacI family transcriptional regulator</fullName>
    </submittedName>
</protein>
<keyword evidence="3" id="KW-0804">Transcription</keyword>
<dbReference type="SMART" id="SM00354">
    <property type="entry name" value="HTH_LACI"/>
    <property type="match status" value="1"/>
</dbReference>
<dbReference type="Proteomes" id="UP000219612">
    <property type="component" value="Unassembled WGS sequence"/>
</dbReference>
<keyword evidence="2" id="KW-0238">DNA-binding</keyword>
<evidence type="ECO:0000313" key="6">
    <source>
        <dbReference type="Proteomes" id="UP000219612"/>
    </source>
</evidence>
<dbReference type="GO" id="GO:0000976">
    <property type="term" value="F:transcription cis-regulatory region binding"/>
    <property type="evidence" value="ECO:0007669"/>
    <property type="project" value="TreeGrafter"/>
</dbReference>
<dbReference type="CDD" id="cd01392">
    <property type="entry name" value="HTH_LacI"/>
    <property type="match status" value="1"/>
</dbReference>
<keyword evidence="1" id="KW-0805">Transcription regulation</keyword>